<sequence length="199" mass="22205">MLINPEISMRVGRIDDPAKRMLGWLVRYSVAGRHTRKFFSDLVFGTSAEAKAAAVAFALAHLGEHTEIRSLRTRLMPRKNTPHGVPGVARYIRPGGTSAFWTAYWTRDGVRQQKKFSVALHGEHDARELAFSMRAEMTADSAERLAELLEIYAPDRAGPAKKAAHRPKQKVAEPARAAAPSRRPKPSVGSDRRENRRQA</sequence>
<dbReference type="Gene3D" id="1.20.5.2050">
    <property type="match status" value="1"/>
</dbReference>
<feature type="region of interest" description="Disordered" evidence="1">
    <location>
        <begin position="156"/>
        <end position="199"/>
    </location>
</feature>
<evidence type="ECO:0000313" key="2">
    <source>
        <dbReference type="EMBL" id="MDR6291258.1"/>
    </source>
</evidence>
<evidence type="ECO:0000256" key="1">
    <source>
        <dbReference type="SAM" id="MobiDB-lite"/>
    </source>
</evidence>
<protein>
    <recommendedName>
        <fullName evidence="4">AP2 domain-containing protein</fullName>
    </recommendedName>
</protein>
<comment type="caution">
    <text evidence="2">The sequence shown here is derived from an EMBL/GenBank/DDBJ whole genome shotgun (WGS) entry which is preliminary data.</text>
</comment>
<dbReference type="EMBL" id="JAVDPW010000006">
    <property type="protein sequence ID" value="MDR6291258.1"/>
    <property type="molecule type" value="Genomic_DNA"/>
</dbReference>
<gene>
    <name evidence="2" type="ORF">E9232_003784</name>
</gene>
<dbReference type="Proteomes" id="UP001262410">
    <property type="component" value="Unassembled WGS sequence"/>
</dbReference>
<proteinExistence type="predicted"/>
<evidence type="ECO:0000313" key="3">
    <source>
        <dbReference type="Proteomes" id="UP001262410"/>
    </source>
</evidence>
<dbReference type="RefSeq" id="WP_309796293.1">
    <property type="nucleotide sequence ID" value="NZ_JAVDPW010000006.1"/>
</dbReference>
<evidence type="ECO:0008006" key="4">
    <source>
        <dbReference type="Google" id="ProtNLM"/>
    </source>
</evidence>
<feature type="compositionally biased region" description="Basic and acidic residues" evidence="1">
    <location>
        <begin position="190"/>
        <end position="199"/>
    </location>
</feature>
<name>A0ABU1JRN5_9PROT</name>
<accession>A0ABU1JRN5</accession>
<reference evidence="2 3" key="1">
    <citation type="submission" date="2023-07" db="EMBL/GenBank/DDBJ databases">
        <title>Sorghum-associated microbial communities from plants grown in Nebraska, USA.</title>
        <authorList>
            <person name="Schachtman D."/>
        </authorList>
    </citation>
    <scope>NUCLEOTIDE SEQUENCE [LARGE SCALE GENOMIC DNA]</scope>
    <source>
        <strain evidence="2 3">584</strain>
    </source>
</reference>
<organism evidence="2 3">
    <name type="scientific">Inquilinus ginsengisoli</name>
    <dbReference type="NCBI Taxonomy" id="363840"/>
    <lineage>
        <taxon>Bacteria</taxon>
        <taxon>Pseudomonadati</taxon>
        <taxon>Pseudomonadota</taxon>
        <taxon>Alphaproteobacteria</taxon>
        <taxon>Rhodospirillales</taxon>
        <taxon>Rhodospirillaceae</taxon>
        <taxon>Inquilinus</taxon>
    </lineage>
</organism>
<keyword evidence="3" id="KW-1185">Reference proteome</keyword>